<reference evidence="1" key="2">
    <citation type="submission" date="2021-04" db="EMBL/GenBank/DDBJ databases">
        <authorList>
            <person name="Gilroy R."/>
        </authorList>
    </citation>
    <scope>NUCLEOTIDE SEQUENCE</scope>
    <source>
        <strain evidence="1">CHK33-5263</strain>
    </source>
</reference>
<gene>
    <name evidence="1" type="ORF">H9812_03205</name>
</gene>
<feature type="non-terminal residue" evidence="1">
    <location>
        <position position="220"/>
    </location>
</feature>
<organism evidence="1 2">
    <name type="scientific">Candidatus Gallimonas intestinigallinarum</name>
    <dbReference type="NCBI Taxonomy" id="2838604"/>
    <lineage>
        <taxon>Bacteria</taxon>
        <taxon>Bacillati</taxon>
        <taxon>Bacillota</taxon>
        <taxon>Clostridia</taxon>
        <taxon>Candidatus Gallimonas</taxon>
    </lineage>
</organism>
<dbReference type="Gene3D" id="3.40.50.300">
    <property type="entry name" value="P-loop containing nucleotide triphosphate hydrolases"/>
    <property type="match status" value="1"/>
</dbReference>
<evidence type="ECO:0000313" key="1">
    <source>
        <dbReference type="EMBL" id="HIZ24468.1"/>
    </source>
</evidence>
<dbReference type="EMBL" id="DXBS01000061">
    <property type="protein sequence ID" value="HIZ24468.1"/>
    <property type="molecule type" value="Genomic_DNA"/>
</dbReference>
<evidence type="ECO:0000313" key="2">
    <source>
        <dbReference type="Proteomes" id="UP000824044"/>
    </source>
</evidence>
<proteinExistence type="predicted"/>
<sequence>MIYLSQFTFPSYDAEYAFRLGNAKRTCYNTMYPFFVLSAHGLARLDFAPVTIFYGGNGSGKTTALNVIAERLNVRRGAPFNKSSFFGDYVSMCTHALLKPLPPESAMIASDDVFEFMLDLRGINEGIDAKREELLEEYLQNKYAQFRMTSLDDYDRLKKVCDARSRTQSKYVKDRLSGNVREQSNGESAFFYFTQRMGEPALYLLDEPENSLSPARQMQL</sequence>
<reference evidence="1" key="1">
    <citation type="journal article" date="2021" name="PeerJ">
        <title>Extensive microbial diversity within the chicken gut microbiome revealed by metagenomics and culture.</title>
        <authorList>
            <person name="Gilroy R."/>
            <person name="Ravi A."/>
            <person name="Getino M."/>
            <person name="Pursley I."/>
            <person name="Horton D.L."/>
            <person name="Alikhan N.F."/>
            <person name="Baker D."/>
            <person name="Gharbi K."/>
            <person name="Hall N."/>
            <person name="Watson M."/>
            <person name="Adriaenssens E.M."/>
            <person name="Foster-Nyarko E."/>
            <person name="Jarju S."/>
            <person name="Secka A."/>
            <person name="Antonio M."/>
            <person name="Oren A."/>
            <person name="Chaudhuri R.R."/>
            <person name="La Ragione R."/>
            <person name="Hildebrand F."/>
            <person name="Pallen M.J."/>
        </authorList>
    </citation>
    <scope>NUCLEOTIDE SEQUENCE</scope>
    <source>
        <strain evidence="1">CHK33-5263</strain>
    </source>
</reference>
<name>A0A9D2DWU7_9FIRM</name>
<dbReference type="SUPFAM" id="SSF52540">
    <property type="entry name" value="P-loop containing nucleoside triphosphate hydrolases"/>
    <property type="match status" value="1"/>
</dbReference>
<dbReference type="AlphaFoldDB" id="A0A9D2DWU7"/>
<dbReference type="InterPro" id="IPR027417">
    <property type="entry name" value="P-loop_NTPase"/>
</dbReference>
<accession>A0A9D2DWU7</accession>
<comment type="caution">
    <text evidence="1">The sequence shown here is derived from an EMBL/GenBank/DDBJ whole genome shotgun (WGS) entry which is preliminary data.</text>
</comment>
<dbReference type="Proteomes" id="UP000824044">
    <property type="component" value="Unassembled WGS sequence"/>
</dbReference>
<protein>
    <submittedName>
        <fullName evidence="1">AAA family ATPase</fullName>
    </submittedName>
</protein>